<dbReference type="InterPro" id="IPR027417">
    <property type="entry name" value="P-loop_NTPase"/>
</dbReference>
<reference evidence="1 2" key="1">
    <citation type="submission" date="2020-08" db="EMBL/GenBank/DDBJ databases">
        <title>Dyella sp. G9 isolated from forest soil.</title>
        <authorList>
            <person name="Fu J."/>
            <person name="Qiu L."/>
        </authorList>
    </citation>
    <scope>NUCLEOTIDE SEQUENCE [LARGE SCALE GENOMIC DNA]</scope>
    <source>
        <strain evidence="1 2">G9</strain>
    </source>
</reference>
<organism evidence="1 2">
    <name type="scientific">Dyella telluris</name>
    <dbReference type="NCBI Taxonomy" id="2763498"/>
    <lineage>
        <taxon>Bacteria</taxon>
        <taxon>Pseudomonadati</taxon>
        <taxon>Pseudomonadota</taxon>
        <taxon>Gammaproteobacteria</taxon>
        <taxon>Lysobacterales</taxon>
        <taxon>Rhodanobacteraceae</taxon>
        <taxon>Dyella</taxon>
    </lineage>
</organism>
<dbReference type="AlphaFoldDB" id="A0A7G8Q7X9"/>
<dbReference type="SUPFAM" id="SSF52540">
    <property type="entry name" value="P-loop containing nucleoside triphosphate hydrolases"/>
    <property type="match status" value="1"/>
</dbReference>
<sequence length="71" mass="7422">MDDQVSSVLNGPGPSITLLVGENGAGKSFRLAELAEKLSAHERVIAIGNTPFSRATDAQRAVFADERPGQG</sequence>
<evidence type="ECO:0000313" key="1">
    <source>
        <dbReference type="EMBL" id="QNK02887.1"/>
    </source>
</evidence>
<gene>
    <name evidence="1" type="ORF">H8F01_07140</name>
</gene>
<dbReference type="RefSeq" id="WP_187058316.1">
    <property type="nucleotide sequence ID" value="NZ_CP060412.1"/>
</dbReference>
<proteinExistence type="predicted"/>
<keyword evidence="2" id="KW-1185">Reference proteome</keyword>
<protein>
    <submittedName>
        <fullName evidence="1">Uncharacterized protein</fullName>
    </submittedName>
</protein>
<name>A0A7G8Q7X9_9GAMM</name>
<evidence type="ECO:0000313" key="2">
    <source>
        <dbReference type="Proteomes" id="UP000515873"/>
    </source>
</evidence>
<dbReference type="KEGG" id="dtl:H8F01_07140"/>
<dbReference type="EMBL" id="CP060412">
    <property type="protein sequence ID" value="QNK02887.1"/>
    <property type="molecule type" value="Genomic_DNA"/>
</dbReference>
<dbReference type="Proteomes" id="UP000515873">
    <property type="component" value="Chromosome"/>
</dbReference>
<accession>A0A7G8Q7X9</accession>